<name>A0A8H6YUF3_9AGAR</name>
<feature type="domain" description="Transketolase-like pyrimidine-binding" evidence="5">
    <location>
        <begin position="593"/>
        <end position="798"/>
    </location>
</feature>
<protein>
    <submittedName>
        <fullName evidence="6">2-oxoglutarate dehydrogenase E1 component mitochondrial</fullName>
    </submittedName>
</protein>
<dbReference type="GO" id="GO:0006091">
    <property type="term" value="P:generation of precursor metabolites and energy"/>
    <property type="evidence" value="ECO:0007669"/>
    <property type="project" value="UniProtKB-ARBA"/>
</dbReference>
<dbReference type="NCBIfam" id="NF006914">
    <property type="entry name" value="PRK09404.1"/>
    <property type="match status" value="1"/>
</dbReference>
<evidence type="ECO:0000256" key="2">
    <source>
        <dbReference type="ARBA" id="ARBA00006936"/>
    </source>
</evidence>
<dbReference type="SUPFAM" id="SSF52518">
    <property type="entry name" value="Thiamin diphosphate-binding fold (THDP-binding)"/>
    <property type="match status" value="2"/>
</dbReference>
<organism evidence="6 7">
    <name type="scientific">Mycena venus</name>
    <dbReference type="NCBI Taxonomy" id="2733690"/>
    <lineage>
        <taxon>Eukaryota</taxon>
        <taxon>Fungi</taxon>
        <taxon>Dikarya</taxon>
        <taxon>Basidiomycota</taxon>
        <taxon>Agaricomycotina</taxon>
        <taxon>Agaricomycetes</taxon>
        <taxon>Agaricomycetidae</taxon>
        <taxon>Agaricales</taxon>
        <taxon>Marasmiineae</taxon>
        <taxon>Mycenaceae</taxon>
        <taxon>Mycena</taxon>
    </lineage>
</organism>
<evidence type="ECO:0000259" key="5">
    <source>
        <dbReference type="SMART" id="SM00861"/>
    </source>
</evidence>
<comment type="similarity">
    <text evidence="2">Belongs to the alpha-ketoglutarate dehydrogenase family.</text>
</comment>
<dbReference type="OrthoDB" id="413077at2759"/>
<dbReference type="InterPro" id="IPR001017">
    <property type="entry name" value="DH_E1"/>
</dbReference>
<evidence type="ECO:0000256" key="4">
    <source>
        <dbReference type="ARBA" id="ARBA00023052"/>
    </source>
</evidence>
<evidence type="ECO:0000313" key="6">
    <source>
        <dbReference type="EMBL" id="KAF7365077.1"/>
    </source>
</evidence>
<keyword evidence="7" id="KW-1185">Reference proteome</keyword>
<accession>A0A8H6YUF3</accession>
<keyword evidence="4" id="KW-0786">Thiamine pyrophosphate</keyword>
<dbReference type="PANTHER" id="PTHR23152:SF4">
    <property type="entry name" value="2-OXOADIPATE DEHYDROGENASE COMPLEX COMPONENT E1"/>
    <property type="match status" value="1"/>
</dbReference>
<comment type="caution">
    <text evidence="6">The sequence shown here is derived from an EMBL/GenBank/DDBJ whole genome shotgun (WGS) entry which is preliminary data.</text>
</comment>
<dbReference type="Gene3D" id="3.40.50.11610">
    <property type="entry name" value="Multifunctional 2-oxoglutarate metabolism enzyme, C-terminal domain"/>
    <property type="match status" value="1"/>
</dbReference>
<dbReference type="Pfam" id="PF16870">
    <property type="entry name" value="OxoGdeHyase_C"/>
    <property type="match status" value="1"/>
</dbReference>
<dbReference type="InterPro" id="IPR029061">
    <property type="entry name" value="THDP-binding"/>
</dbReference>
<dbReference type="Pfam" id="PF00676">
    <property type="entry name" value="E1_dh"/>
    <property type="match status" value="1"/>
</dbReference>
<dbReference type="InterPro" id="IPR042179">
    <property type="entry name" value="KGD_C_sf"/>
</dbReference>
<dbReference type="CDD" id="cd02016">
    <property type="entry name" value="TPP_E1_OGDC_like"/>
    <property type="match status" value="1"/>
</dbReference>
<reference evidence="6" key="1">
    <citation type="submission" date="2020-05" db="EMBL/GenBank/DDBJ databases">
        <title>Mycena genomes resolve the evolution of fungal bioluminescence.</title>
        <authorList>
            <person name="Tsai I.J."/>
        </authorList>
    </citation>
    <scope>NUCLEOTIDE SEQUENCE</scope>
    <source>
        <strain evidence="6">CCC161011</strain>
    </source>
</reference>
<dbReference type="PANTHER" id="PTHR23152">
    <property type="entry name" value="2-OXOGLUTARATE DEHYDROGENASE"/>
    <property type="match status" value="1"/>
</dbReference>
<dbReference type="InterPro" id="IPR005475">
    <property type="entry name" value="Transketolase-like_Pyr-bd"/>
</dbReference>
<dbReference type="Gene3D" id="3.40.50.12470">
    <property type="match status" value="1"/>
</dbReference>
<dbReference type="InterPro" id="IPR031717">
    <property type="entry name" value="ODO-1/KGD_C"/>
</dbReference>
<dbReference type="Proteomes" id="UP000620124">
    <property type="component" value="Unassembled WGS sequence"/>
</dbReference>
<dbReference type="GO" id="GO:0030976">
    <property type="term" value="F:thiamine pyrophosphate binding"/>
    <property type="evidence" value="ECO:0007669"/>
    <property type="project" value="InterPro"/>
</dbReference>
<proteinExistence type="inferred from homology"/>
<dbReference type="SMART" id="SM00861">
    <property type="entry name" value="Transket_pyr"/>
    <property type="match status" value="1"/>
</dbReference>
<dbReference type="Pfam" id="PF02779">
    <property type="entry name" value="Transket_pyr"/>
    <property type="match status" value="1"/>
</dbReference>
<dbReference type="InterPro" id="IPR011603">
    <property type="entry name" value="2oxoglutarate_DH_E1"/>
</dbReference>
<dbReference type="EMBL" id="JACAZI010000003">
    <property type="protein sequence ID" value="KAF7365077.1"/>
    <property type="molecule type" value="Genomic_DNA"/>
</dbReference>
<gene>
    <name evidence="6" type="ORF">MVEN_00378900</name>
</gene>
<dbReference type="AlphaFoldDB" id="A0A8H6YUF3"/>
<dbReference type="Gene3D" id="3.40.50.970">
    <property type="match status" value="1"/>
</dbReference>
<dbReference type="Gene3D" id="1.10.287.1150">
    <property type="entry name" value="TPP helical domain"/>
    <property type="match status" value="1"/>
</dbReference>
<evidence type="ECO:0000256" key="3">
    <source>
        <dbReference type="ARBA" id="ARBA00023002"/>
    </source>
</evidence>
<dbReference type="PIRSF" id="PIRSF000157">
    <property type="entry name" value="Oxoglu_dh_E1"/>
    <property type="match status" value="1"/>
</dbReference>
<evidence type="ECO:0000256" key="1">
    <source>
        <dbReference type="ARBA" id="ARBA00001964"/>
    </source>
</evidence>
<comment type="cofactor">
    <cofactor evidence="1">
        <name>thiamine diphosphate</name>
        <dbReference type="ChEBI" id="CHEBI:58937"/>
    </cofactor>
</comment>
<dbReference type="NCBIfam" id="TIGR00239">
    <property type="entry name" value="2oxo_dh_E1"/>
    <property type="match status" value="1"/>
</dbReference>
<sequence>MLRPRRPLVQVIHTGLRRYHDESFGFRKPREFIFPDYTPAQLKNRAENATLLRYVDSIRTHGHRAARIDPLDLIQREEVAALDPRRYGLLDDHKKYNVNGIVWTGPVNTSQREDEDEWWTLSQVTEHLRNIYTGPIAYEYMHSPSKTERLWFSHTLESKQLASTGSDLSVQLKERVHGLLARSEVFDNFLQLKFPNLKRYGLEGGESMLPALDSLFSAAAKGTQSRLSAPSNNFVSKAGVSTIVLGMPHRGRLNLLTDLLQYPATALFHKIRGGAEIPEDLGAEGDVISHLVASPNLKYDGASNPIQVSLLPNPSHLEAVNPVALGKTRAKQYSLLKTLPEDCNLGDRVMCVQLHGDASFTGQGVVMESLGLSNLPHFTSGGSVHLVVDNNVGYTTPATGARSSLYCSDIGKMINAPVLHVNGDHPEDVVRAMEVAFQYRNYFRKDIIVDLLVYRRCHNELDLPNFTNPLMYEKISARRSVPELYEAKLVAEEVLDPNKIASIRAAYKSELEAALTRVSSHVPSASMLQKQWEGMVWPASISADRNPETGVDVEQLKGVGRASVEIPDGFEIHPKLQRHVKNRLASIESGTGLDWATAEALAFGSLLQEGFDVRISGQDVGRGTFSQRHAMLVNQKTEGVVVPLNEALGATGKLELANSSLSEMAVLGFEYGASWERPTILPIWEAQFGDFFNGAQIIIDTYISSAETKWLKQSGIVLLLPHGLDGAGPEHSSSRLERMLLLSNDRYTFDESEPLYNINMHVVFPTTPAQYFHLLRRQMKRNFRKPLIVAGPKALLRLSHPDFKWKAASSSLKDLEPGTSFQPVLRDPADNTSSAKRVVLMTGKIYYDLLKERQAQSLEKEVAFIRLEELAPFPFAELRAVLKEYPRVEEVMWLQEEPKNQGAFAHVASRADSVLHDLGLTPLVYRGRRESAVPAPGIGKIYGAQQKGIIQSAFEGLAL</sequence>
<dbReference type="GO" id="GO:0016624">
    <property type="term" value="F:oxidoreductase activity, acting on the aldehyde or oxo group of donors, disulfide as acceptor"/>
    <property type="evidence" value="ECO:0007669"/>
    <property type="project" value="InterPro"/>
</dbReference>
<keyword evidence="3" id="KW-0560">Oxidoreductase</keyword>
<evidence type="ECO:0000313" key="7">
    <source>
        <dbReference type="Proteomes" id="UP000620124"/>
    </source>
</evidence>